<dbReference type="Proteomes" id="UP000421408">
    <property type="component" value="Unassembled WGS sequence"/>
</dbReference>
<dbReference type="InterPro" id="IPR010982">
    <property type="entry name" value="Lambda_DNA-bd_dom_sf"/>
</dbReference>
<dbReference type="EMBL" id="VZBT01000058">
    <property type="protein sequence ID" value="MQO03889.1"/>
    <property type="molecule type" value="Genomic_DNA"/>
</dbReference>
<sequence>MEQMKLYTHDEMMDSVIGKKGTPRRDKLDADLKTFLMGEAIKKAREERHLTQEQLGNLIGVKKSQVSRMERGANLSFSTMARVFKAMNISAYFSMPGIGKVALW</sequence>
<dbReference type="EMBL" id="QSCI01000110">
    <property type="protein sequence ID" value="RGX89822.1"/>
    <property type="molecule type" value="Genomic_DNA"/>
</dbReference>
<evidence type="ECO:0000313" key="6">
    <source>
        <dbReference type="EMBL" id="MQO03889.1"/>
    </source>
</evidence>
<protein>
    <submittedName>
        <fullName evidence="2">Helix-turn-helix domain-containing protein</fullName>
    </submittedName>
    <submittedName>
        <fullName evidence="4">Helix-turn-helix transcriptional regulator</fullName>
    </submittedName>
    <submittedName>
        <fullName evidence="8">XRE family transcriptional regulator</fullName>
    </submittedName>
</protein>
<dbReference type="AlphaFoldDB" id="A0A3R5Z0P5"/>
<dbReference type="Gene3D" id="1.10.260.40">
    <property type="entry name" value="lambda repressor-like DNA-binding domains"/>
    <property type="match status" value="1"/>
</dbReference>
<dbReference type="CDD" id="cd00093">
    <property type="entry name" value="HTH_XRE"/>
    <property type="match status" value="1"/>
</dbReference>
<dbReference type="Proteomes" id="UP000284548">
    <property type="component" value="Unassembled WGS sequence"/>
</dbReference>
<evidence type="ECO:0000313" key="8">
    <source>
        <dbReference type="EMBL" id="RHH75197.1"/>
    </source>
</evidence>
<dbReference type="PROSITE" id="PS50943">
    <property type="entry name" value="HTH_CROC1"/>
    <property type="match status" value="1"/>
</dbReference>
<evidence type="ECO:0000313" key="12">
    <source>
        <dbReference type="Proteomes" id="UP000421408"/>
    </source>
</evidence>
<dbReference type="Pfam" id="PF01381">
    <property type="entry name" value="HTH_3"/>
    <property type="match status" value="1"/>
</dbReference>
<evidence type="ECO:0000313" key="10">
    <source>
        <dbReference type="Proteomes" id="UP000285604"/>
    </source>
</evidence>
<reference evidence="2" key="3">
    <citation type="submission" date="2022-11" db="EMBL/GenBank/DDBJ databases">
        <title>Genomic repertoires linked with pathogenic potency of arthritogenic Prevotella copri isolated from the gut of rheumatoid arthritis patients.</title>
        <authorList>
            <person name="Nii T."/>
            <person name="Maeda Y."/>
            <person name="Motooka D."/>
            <person name="Naito M."/>
            <person name="Matsumoto Y."/>
            <person name="Ogawa T."/>
            <person name="Oguro-Igashira E."/>
            <person name="Kishikawa T."/>
            <person name="Yamashita M."/>
            <person name="Koizumi S."/>
            <person name="Kurakawa T."/>
            <person name="Okumura R."/>
            <person name="Kayama H."/>
            <person name="Murakami M."/>
            <person name="Sakaguchi T."/>
            <person name="Das B."/>
            <person name="Nakamura S."/>
            <person name="Okada Y."/>
            <person name="Kumanogoh A."/>
            <person name="Takeda K."/>
        </authorList>
    </citation>
    <scope>NUCLEOTIDE SEQUENCE</scope>
    <source>
        <strain evidence="2">N016-13</strain>
        <strain evidence="3">RA-N001-16</strain>
    </source>
</reference>
<organism evidence="8 9">
    <name type="scientific">Segatella copri</name>
    <dbReference type="NCBI Taxonomy" id="165179"/>
    <lineage>
        <taxon>Bacteria</taxon>
        <taxon>Pseudomonadati</taxon>
        <taxon>Bacteroidota</taxon>
        <taxon>Bacteroidia</taxon>
        <taxon>Bacteroidales</taxon>
        <taxon>Prevotellaceae</taxon>
        <taxon>Segatella</taxon>
    </lineage>
</organism>
<dbReference type="Proteomes" id="UP001209476">
    <property type="component" value="Unassembled WGS sequence"/>
</dbReference>
<name>A0A3R5Z0P5_9BACT</name>
<dbReference type="SUPFAM" id="SSF47413">
    <property type="entry name" value="lambda repressor-like DNA-binding domains"/>
    <property type="match status" value="1"/>
</dbReference>
<accession>A0A3R5Z0P5</accession>
<evidence type="ECO:0000313" key="2">
    <source>
        <dbReference type="EMBL" id="MCW4092793.1"/>
    </source>
</evidence>
<evidence type="ECO:0000313" key="5">
    <source>
        <dbReference type="EMBL" id="MQN84837.1"/>
    </source>
</evidence>
<gene>
    <name evidence="8" type="ORF">DW192_15530</name>
    <name evidence="7" type="ORF">DXA63_14815</name>
    <name evidence="6" type="ORF">F7D62_07170</name>
    <name evidence="4" type="ORF">F7D71_06465</name>
    <name evidence="5" type="ORF">F7D74_12825</name>
    <name evidence="3" type="ORF">ONS98_14805</name>
    <name evidence="2" type="ORF">ONT05_04325</name>
</gene>
<dbReference type="SMART" id="SM00530">
    <property type="entry name" value="HTH_XRE"/>
    <property type="match status" value="1"/>
</dbReference>
<dbReference type="EMBL" id="JAPDUM010000002">
    <property type="protein sequence ID" value="MCW4166457.1"/>
    <property type="molecule type" value="Genomic_DNA"/>
</dbReference>
<dbReference type="GO" id="GO:0003677">
    <property type="term" value="F:DNA binding"/>
    <property type="evidence" value="ECO:0007669"/>
    <property type="project" value="InterPro"/>
</dbReference>
<dbReference type="Proteomes" id="UP001209074">
    <property type="component" value="Unassembled WGS sequence"/>
</dbReference>
<evidence type="ECO:0000313" key="7">
    <source>
        <dbReference type="EMBL" id="RGX89822.1"/>
    </source>
</evidence>
<evidence type="ECO:0000313" key="9">
    <source>
        <dbReference type="Proteomes" id="UP000284548"/>
    </source>
</evidence>
<reference evidence="9 10" key="1">
    <citation type="submission" date="2018-08" db="EMBL/GenBank/DDBJ databases">
        <title>A genome reference for cultivated species of the human gut microbiota.</title>
        <authorList>
            <person name="Zou Y."/>
            <person name="Xue W."/>
            <person name="Luo G."/>
        </authorList>
    </citation>
    <scope>NUCLEOTIDE SEQUENCE [LARGE SCALE GENOMIC DNA]</scope>
    <source>
        <strain evidence="8 9">AM16-54</strain>
        <strain evidence="7 10">OF03-3</strain>
    </source>
</reference>
<dbReference type="InterPro" id="IPR001387">
    <property type="entry name" value="Cro/C1-type_HTH"/>
</dbReference>
<reference evidence="12" key="2">
    <citation type="submission" date="2019-09" db="EMBL/GenBank/DDBJ databases">
        <title>Distinct polysaccharide growth profiles of human intestinal Prevotella copri isolates.</title>
        <authorList>
            <person name="Fehlner-Peach H."/>
            <person name="Magnabosco C."/>
            <person name="Raghavan V."/>
            <person name="Scher J.U."/>
            <person name="Tett A."/>
            <person name="Cox L.M."/>
            <person name="Gottsegen C."/>
            <person name="Watters A."/>
            <person name="Wiltshire- Gordon J.D."/>
            <person name="Segata N."/>
            <person name="Bonneau R."/>
            <person name="Littman D.R."/>
        </authorList>
    </citation>
    <scope>NUCLEOTIDE SEQUENCE [LARGE SCALE GENOMIC DNA]</scope>
    <source>
        <strain evidence="4">BU41712</strain>
        <strain evidence="12">iAA108</strain>
    </source>
</reference>
<evidence type="ECO:0000313" key="3">
    <source>
        <dbReference type="EMBL" id="MCW4166457.1"/>
    </source>
</evidence>
<dbReference type="RefSeq" id="WP_118255885.1">
    <property type="nucleotide sequence ID" value="NZ_CATKVU010000006.1"/>
</dbReference>
<evidence type="ECO:0000259" key="1">
    <source>
        <dbReference type="PROSITE" id="PS50943"/>
    </source>
</evidence>
<dbReference type="Proteomes" id="UP000285604">
    <property type="component" value="Unassembled WGS sequence"/>
</dbReference>
<reference evidence="5" key="4">
    <citation type="submission" date="2022-12" db="EMBL/GenBank/DDBJ databases">
        <title>Distinct polysaccharide growth profiles of human intestinal Prevotella copri isolates.</title>
        <authorList>
            <person name="Fehlner-Peach H."/>
            <person name="Magnabosco C."/>
            <person name="Raghavan V."/>
            <person name="Scher J.U."/>
            <person name="Tett A."/>
            <person name="Cox L.M."/>
            <person name="Gottsegen C."/>
            <person name="Watters A."/>
            <person name="Wiltshire- Gordon J.D."/>
            <person name="Segata N."/>
            <person name="Bonneau R."/>
            <person name="Littman D.R."/>
        </authorList>
    </citation>
    <scope>NUCLEOTIDE SEQUENCE</scope>
    <source>
        <strain evidence="13">BU41712</strain>
        <strain evidence="5">IAA108</strain>
        <strain evidence="11">iAK279</strain>
        <strain evidence="6">IAK279</strain>
    </source>
</reference>
<evidence type="ECO:0000313" key="13">
    <source>
        <dbReference type="Proteomes" id="UP000423156"/>
    </source>
</evidence>
<dbReference type="Proteomes" id="UP000390763">
    <property type="component" value="Unassembled WGS sequence"/>
</dbReference>
<feature type="domain" description="HTH cro/C1-type" evidence="1">
    <location>
        <begin position="41"/>
        <end position="93"/>
    </location>
</feature>
<evidence type="ECO:0000313" key="11">
    <source>
        <dbReference type="Proteomes" id="UP000390763"/>
    </source>
</evidence>
<dbReference type="EMBL" id="VZCC01000099">
    <property type="protein sequence ID" value="MQN84837.1"/>
    <property type="molecule type" value="Genomic_DNA"/>
</dbReference>
<dbReference type="Proteomes" id="UP000423156">
    <property type="component" value="Unassembled WGS sequence"/>
</dbReference>
<evidence type="ECO:0000313" key="4">
    <source>
        <dbReference type="EMBL" id="MQN77510.1"/>
    </source>
</evidence>
<dbReference type="EMBL" id="QRKB01000071">
    <property type="protein sequence ID" value="RHH75197.1"/>
    <property type="molecule type" value="Genomic_DNA"/>
</dbReference>
<comment type="caution">
    <text evidence="8">The sequence shown here is derived from an EMBL/GenBank/DDBJ whole genome shotgun (WGS) entry which is preliminary data.</text>
</comment>
<dbReference type="EMBL" id="JAPDUS010000005">
    <property type="protein sequence ID" value="MCW4092793.1"/>
    <property type="molecule type" value="Genomic_DNA"/>
</dbReference>
<dbReference type="EMBL" id="VZBZ01000087">
    <property type="protein sequence ID" value="MQN77510.1"/>
    <property type="molecule type" value="Genomic_DNA"/>
</dbReference>
<proteinExistence type="predicted"/>